<evidence type="ECO:0008006" key="4">
    <source>
        <dbReference type="Google" id="ProtNLM"/>
    </source>
</evidence>
<feature type="region of interest" description="Disordered" evidence="1">
    <location>
        <begin position="1"/>
        <end position="22"/>
    </location>
</feature>
<keyword evidence="3" id="KW-1185">Reference proteome</keyword>
<gene>
    <name evidence="2" type="ORF">F4554_002894</name>
</gene>
<dbReference type="AlphaFoldDB" id="A0A852ZP29"/>
<dbReference type="RefSeq" id="WP_179787843.1">
    <property type="nucleotide sequence ID" value="NZ_BAAARR010000024.1"/>
</dbReference>
<proteinExistence type="predicted"/>
<protein>
    <recommendedName>
        <fullName evidence="4">DUF3052 domain-containing protein</fullName>
    </recommendedName>
</protein>
<organism evidence="2 3">
    <name type="scientific">Actinopolymorpha rutila</name>
    <dbReference type="NCBI Taxonomy" id="446787"/>
    <lineage>
        <taxon>Bacteria</taxon>
        <taxon>Bacillati</taxon>
        <taxon>Actinomycetota</taxon>
        <taxon>Actinomycetes</taxon>
        <taxon>Propionibacteriales</taxon>
        <taxon>Actinopolymorphaceae</taxon>
        <taxon>Actinopolymorpha</taxon>
    </lineage>
</organism>
<name>A0A852ZP29_9ACTN</name>
<accession>A0A852ZP29</accession>
<evidence type="ECO:0000313" key="2">
    <source>
        <dbReference type="EMBL" id="NYH90256.1"/>
    </source>
</evidence>
<evidence type="ECO:0000313" key="3">
    <source>
        <dbReference type="Proteomes" id="UP000579605"/>
    </source>
</evidence>
<dbReference type="Pfam" id="PF11253">
    <property type="entry name" value="DUF3052"/>
    <property type="match status" value="1"/>
</dbReference>
<dbReference type="Proteomes" id="UP000579605">
    <property type="component" value="Unassembled WGS sequence"/>
</dbReference>
<evidence type="ECO:0000256" key="1">
    <source>
        <dbReference type="SAM" id="MobiDB-lite"/>
    </source>
</evidence>
<dbReference type="EMBL" id="JACBZH010000001">
    <property type="protein sequence ID" value="NYH90256.1"/>
    <property type="molecule type" value="Genomic_DNA"/>
</dbReference>
<sequence length="143" mass="15545">MSATAGEAEGQSGPAERLGLQPGMVVQELGWDEDCDEDLRRAIEEHTGNDLVDEDYDEVVDAVILWWREDDGDLVDALVDTKPDLTDGGVIWLLTPKVGRDGYVEASDISESAPTAGLSTTTSKSVARDWLGTRLATPKSRQR</sequence>
<comment type="caution">
    <text evidence="2">The sequence shown here is derived from an EMBL/GenBank/DDBJ whole genome shotgun (WGS) entry which is preliminary data.</text>
</comment>
<reference evidence="2 3" key="1">
    <citation type="submission" date="2020-07" db="EMBL/GenBank/DDBJ databases">
        <title>Sequencing the genomes of 1000 actinobacteria strains.</title>
        <authorList>
            <person name="Klenk H.-P."/>
        </authorList>
    </citation>
    <scope>NUCLEOTIDE SEQUENCE [LARGE SCALE GENOMIC DNA]</scope>
    <source>
        <strain evidence="2 3">DSM 18448</strain>
    </source>
</reference>
<dbReference type="InterPro" id="IPR021412">
    <property type="entry name" value="DUF3052"/>
</dbReference>